<dbReference type="SFLD" id="SFLDS00003">
    <property type="entry name" value="Haloacid_Dehalogenase"/>
    <property type="match status" value="1"/>
</dbReference>
<accession>A0A382G543</accession>
<feature type="non-terminal residue" evidence="13">
    <location>
        <position position="505"/>
    </location>
</feature>
<dbReference type="SUPFAM" id="SSF81665">
    <property type="entry name" value="Calcium ATPase, transmembrane domain M"/>
    <property type="match status" value="1"/>
</dbReference>
<dbReference type="Pfam" id="PF00122">
    <property type="entry name" value="E1-E2_ATPase"/>
    <property type="match status" value="1"/>
</dbReference>
<keyword evidence="4 11" id="KW-0812">Transmembrane</keyword>
<dbReference type="SUPFAM" id="SSF81653">
    <property type="entry name" value="Calcium ATPase, transduction domain A"/>
    <property type="match status" value="1"/>
</dbReference>
<dbReference type="PROSITE" id="PS01229">
    <property type="entry name" value="COF_2"/>
    <property type="match status" value="1"/>
</dbReference>
<dbReference type="PANTHER" id="PTHR43520:SF8">
    <property type="entry name" value="P-TYPE CU(+) TRANSPORTER"/>
    <property type="match status" value="1"/>
</dbReference>
<dbReference type="Pfam" id="PF00702">
    <property type="entry name" value="Hydrolase"/>
    <property type="match status" value="1"/>
</dbReference>
<dbReference type="InterPro" id="IPR023298">
    <property type="entry name" value="ATPase_P-typ_TM_dom_sf"/>
</dbReference>
<dbReference type="InterPro" id="IPR001757">
    <property type="entry name" value="P_typ_ATPase"/>
</dbReference>
<dbReference type="GO" id="GO:0005886">
    <property type="term" value="C:plasma membrane"/>
    <property type="evidence" value="ECO:0007669"/>
    <property type="project" value="UniProtKB-SubCell"/>
</dbReference>
<evidence type="ECO:0000256" key="2">
    <source>
        <dbReference type="ARBA" id="ARBA00006024"/>
    </source>
</evidence>
<dbReference type="AlphaFoldDB" id="A0A382G543"/>
<dbReference type="PROSITE" id="PS00154">
    <property type="entry name" value="ATPASE_E1_E2"/>
    <property type="match status" value="1"/>
</dbReference>
<evidence type="ECO:0000256" key="4">
    <source>
        <dbReference type="ARBA" id="ARBA00022692"/>
    </source>
</evidence>
<dbReference type="GO" id="GO:0016887">
    <property type="term" value="F:ATP hydrolysis activity"/>
    <property type="evidence" value="ECO:0007669"/>
    <property type="project" value="InterPro"/>
</dbReference>
<evidence type="ECO:0000256" key="10">
    <source>
        <dbReference type="ARBA" id="ARBA00023136"/>
    </source>
</evidence>
<dbReference type="PANTHER" id="PTHR43520">
    <property type="entry name" value="ATP7, ISOFORM B"/>
    <property type="match status" value="1"/>
</dbReference>
<dbReference type="SFLD" id="SFLDF00027">
    <property type="entry name" value="p-type_atpase"/>
    <property type="match status" value="1"/>
</dbReference>
<dbReference type="Gene3D" id="3.40.50.1000">
    <property type="entry name" value="HAD superfamily/HAD-like"/>
    <property type="match status" value="1"/>
</dbReference>
<comment type="similarity">
    <text evidence="2">Belongs to the cation transport ATPase (P-type) (TC 3.A.3) family. Type IB subfamily.</text>
</comment>
<keyword evidence="6" id="KW-0547">Nucleotide-binding</keyword>
<evidence type="ECO:0000259" key="12">
    <source>
        <dbReference type="Pfam" id="PF00122"/>
    </source>
</evidence>
<feature type="transmembrane region" description="Helical" evidence="11">
    <location>
        <begin position="467"/>
        <end position="486"/>
    </location>
</feature>
<dbReference type="InterPro" id="IPR023299">
    <property type="entry name" value="ATPase_P-typ_cyto_dom_N"/>
</dbReference>
<dbReference type="InterPro" id="IPR059000">
    <property type="entry name" value="ATPase_P-type_domA"/>
</dbReference>
<keyword evidence="3" id="KW-1003">Cell membrane</keyword>
<keyword evidence="9 11" id="KW-1133">Transmembrane helix</keyword>
<evidence type="ECO:0000256" key="11">
    <source>
        <dbReference type="SAM" id="Phobius"/>
    </source>
</evidence>
<evidence type="ECO:0000256" key="7">
    <source>
        <dbReference type="ARBA" id="ARBA00022840"/>
    </source>
</evidence>
<feature type="transmembrane region" description="Helical" evidence="11">
    <location>
        <begin position="129"/>
        <end position="148"/>
    </location>
</feature>
<dbReference type="CDD" id="cd02094">
    <property type="entry name" value="P-type_ATPase_Cu-like"/>
    <property type="match status" value="1"/>
</dbReference>
<feature type="transmembrane region" description="Helical" evidence="11">
    <location>
        <begin position="154"/>
        <end position="174"/>
    </location>
</feature>
<evidence type="ECO:0000313" key="13">
    <source>
        <dbReference type="EMBL" id="SVB70368.1"/>
    </source>
</evidence>
<dbReference type="EMBL" id="UINC01053623">
    <property type="protein sequence ID" value="SVB70368.1"/>
    <property type="molecule type" value="Genomic_DNA"/>
</dbReference>
<dbReference type="Gene3D" id="2.70.150.10">
    <property type="entry name" value="Calcium-transporting ATPase, cytoplasmic transduction domain A"/>
    <property type="match status" value="1"/>
</dbReference>
<dbReference type="InterPro" id="IPR036412">
    <property type="entry name" value="HAD-like_sf"/>
</dbReference>
<keyword evidence="8" id="KW-1278">Translocase</keyword>
<reference evidence="13" key="1">
    <citation type="submission" date="2018-05" db="EMBL/GenBank/DDBJ databases">
        <authorList>
            <person name="Lanie J.A."/>
            <person name="Ng W.-L."/>
            <person name="Kazmierczak K.M."/>
            <person name="Andrzejewski T.M."/>
            <person name="Davidsen T.M."/>
            <person name="Wayne K.J."/>
            <person name="Tettelin H."/>
            <person name="Glass J.I."/>
            <person name="Rusch D."/>
            <person name="Podicherti R."/>
            <person name="Tsui H.-C.T."/>
            <person name="Winkler M.E."/>
        </authorList>
    </citation>
    <scope>NUCLEOTIDE SEQUENCE</scope>
</reference>
<evidence type="ECO:0000256" key="3">
    <source>
        <dbReference type="ARBA" id="ARBA00022475"/>
    </source>
</evidence>
<gene>
    <name evidence="13" type="ORF">METZ01_LOCUS223222</name>
</gene>
<dbReference type="Gene3D" id="3.40.1110.10">
    <property type="entry name" value="Calcium-transporting ATPase, cytoplasmic domain N"/>
    <property type="match status" value="1"/>
</dbReference>
<dbReference type="InterPro" id="IPR027256">
    <property type="entry name" value="P-typ_ATPase_IB"/>
</dbReference>
<dbReference type="NCBIfam" id="TIGR01494">
    <property type="entry name" value="ATPase_P-type"/>
    <property type="match status" value="1"/>
</dbReference>
<evidence type="ECO:0000256" key="5">
    <source>
        <dbReference type="ARBA" id="ARBA00022723"/>
    </source>
</evidence>
<dbReference type="InterPro" id="IPR044492">
    <property type="entry name" value="P_typ_ATPase_HD_dom"/>
</dbReference>
<dbReference type="FunFam" id="2.70.150.10:FF:000020">
    <property type="entry name" value="Copper-exporting P-type ATPase A"/>
    <property type="match status" value="1"/>
</dbReference>
<dbReference type="NCBIfam" id="TIGR01525">
    <property type="entry name" value="ATPase-IB_hvy"/>
    <property type="match status" value="1"/>
</dbReference>
<dbReference type="SUPFAM" id="SSF56784">
    <property type="entry name" value="HAD-like"/>
    <property type="match status" value="1"/>
</dbReference>
<dbReference type="InterPro" id="IPR018303">
    <property type="entry name" value="ATPase_P-typ_P_site"/>
</dbReference>
<sequence>TAAIRQLMNLRPETARVLRDGGEIELPVGDVCSGDFVVVRPGERIPVDGVVTAGDSEIDESLITGESLPVAKQTDDSVTGGAINGTGLLTVRATAVGEDSTLSRIIRLVENAQAGKAPVQRLVDRISEIFVPVVVTIATLTFGVWMLVSGNLEQALVAAVSVLVIACPCALGLATPTAIMTGTGVAAHHGILIKDVESLESAHRLNAVVFDKTGTLTQGHPSIVGAHLTAATETELLTVAASLQQGSEHPLARAMLARAHENGLLLLATEAFQSHTGRGVSGRVDGADVIIGNVGFMAENDVEVSAETGPAADWERQGKTVIWVARSGQLLGALAIADPLRPESAPAIQELKGMKIKTLLISGDAIPVAEEIGRQVSIDTTMGGVKPDDKAREIEKLVSEGYWVGMIGDGVNDAPALAAANVGIAMGTGTDVAMETAGVTLMRPDPRLVAAAISVSRATWNKIRQNLFWAFIYNVIGIPLAAMGMLRPSIAGAAMAMSSVSVVSN</sequence>
<evidence type="ECO:0000256" key="9">
    <source>
        <dbReference type="ARBA" id="ARBA00022989"/>
    </source>
</evidence>
<evidence type="ECO:0000256" key="8">
    <source>
        <dbReference type="ARBA" id="ARBA00022967"/>
    </source>
</evidence>
<dbReference type="NCBIfam" id="TIGR01511">
    <property type="entry name" value="ATPase-IB1_Cu"/>
    <property type="match status" value="1"/>
</dbReference>
<feature type="domain" description="P-type ATPase A" evidence="12">
    <location>
        <begin position="10"/>
        <end position="110"/>
    </location>
</feature>
<name>A0A382G543_9ZZZZ</name>
<dbReference type="GO" id="GO:0005507">
    <property type="term" value="F:copper ion binding"/>
    <property type="evidence" value="ECO:0007669"/>
    <property type="project" value="TreeGrafter"/>
</dbReference>
<evidence type="ECO:0000256" key="6">
    <source>
        <dbReference type="ARBA" id="ARBA00022741"/>
    </source>
</evidence>
<keyword evidence="10 11" id="KW-0472">Membrane</keyword>
<dbReference type="PRINTS" id="PR00119">
    <property type="entry name" value="CATATPASE"/>
</dbReference>
<organism evidence="13">
    <name type="scientific">marine metagenome</name>
    <dbReference type="NCBI Taxonomy" id="408172"/>
    <lineage>
        <taxon>unclassified sequences</taxon>
        <taxon>metagenomes</taxon>
        <taxon>ecological metagenomes</taxon>
    </lineage>
</organism>
<dbReference type="GO" id="GO:0055070">
    <property type="term" value="P:copper ion homeostasis"/>
    <property type="evidence" value="ECO:0007669"/>
    <property type="project" value="TreeGrafter"/>
</dbReference>
<dbReference type="InterPro" id="IPR008250">
    <property type="entry name" value="ATPase_P-typ_transduc_dom_A_sf"/>
</dbReference>
<proteinExistence type="inferred from homology"/>
<dbReference type="InterPro" id="IPR023214">
    <property type="entry name" value="HAD_sf"/>
</dbReference>
<dbReference type="GO" id="GO:0043682">
    <property type="term" value="F:P-type divalent copper transporter activity"/>
    <property type="evidence" value="ECO:0007669"/>
    <property type="project" value="TreeGrafter"/>
</dbReference>
<dbReference type="GO" id="GO:0005524">
    <property type="term" value="F:ATP binding"/>
    <property type="evidence" value="ECO:0007669"/>
    <property type="project" value="UniProtKB-KW"/>
</dbReference>
<comment type="subcellular location">
    <subcellularLocation>
        <location evidence="1">Cell membrane</location>
        <topology evidence="1">Multi-pass membrane protein</topology>
    </subcellularLocation>
</comment>
<keyword evidence="7" id="KW-0067">ATP-binding</keyword>
<dbReference type="PRINTS" id="PR00943">
    <property type="entry name" value="CUATPASE"/>
</dbReference>
<keyword evidence="5" id="KW-0479">Metal-binding</keyword>
<protein>
    <recommendedName>
        <fullName evidence="12">P-type ATPase A domain-containing protein</fullName>
    </recommendedName>
</protein>
<evidence type="ECO:0000256" key="1">
    <source>
        <dbReference type="ARBA" id="ARBA00004651"/>
    </source>
</evidence>
<feature type="non-terminal residue" evidence="13">
    <location>
        <position position="1"/>
    </location>
</feature>
<dbReference type="SFLD" id="SFLDG00002">
    <property type="entry name" value="C1.7:_P-type_atpase_like"/>
    <property type="match status" value="1"/>
</dbReference>